<dbReference type="Pfam" id="PF12833">
    <property type="entry name" value="HTH_18"/>
    <property type="match status" value="1"/>
</dbReference>
<dbReference type="GO" id="GO:0000976">
    <property type="term" value="F:transcription cis-regulatory region binding"/>
    <property type="evidence" value="ECO:0007669"/>
    <property type="project" value="TreeGrafter"/>
</dbReference>
<dbReference type="Pfam" id="PF12625">
    <property type="entry name" value="Arabinose_bd"/>
    <property type="match status" value="1"/>
</dbReference>
<dbReference type="Gene3D" id="1.10.10.60">
    <property type="entry name" value="Homeodomain-like"/>
    <property type="match status" value="1"/>
</dbReference>
<keyword evidence="2" id="KW-0238">DNA-binding</keyword>
<keyword evidence="1" id="KW-0805">Transcription regulation</keyword>
<name>A0A0U4VU28_9PSED</name>
<organism evidence="5 6">
    <name type="scientific">Pseudomonas oryzihabitans</name>
    <dbReference type="NCBI Taxonomy" id="47885"/>
    <lineage>
        <taxon>Bacteria</taxon>
        <taxon>Pseudomonadati</taxon>
        <taxon>Pseudomonadota</taxon>
        <taxon>Gammaproteobacteria</taxon>
        <taxon>Pseudomonadales</taxon>
        <taxon>Pseudomonadaceae</taxon>
        <taxon>Pseudomonas</taxon>
    </lineage>
</organism>
<dbReference type="AlphaFoldDB" id="A0A0U4VU28"/>
<evidence type="ECO:0000259" key="4">
    <source>
        <dbReference type="PROSITE" id="PS01124"/>
    </source>
</evidence>
<gene>
    <name evidence="5" type="ORF">APT59_21785</name>
</gene>
<evidence type="ECO:0000313" key="6">
    <source>
        <dbReference type="Proteomes" id="UP000064137"/>
    </source>
</evidence>
<dbReference type="RefSeq" id="WP_059316753.1">
    <property type="nucleotide sequence ID" value="NZ_CP013987.1"/>
</dbReference>
<evidence type="ECO:0000256" key="1">
    <source>
        <dbReference type="ARBA" id="ARBA00023015"/>
    </source>
</evidence>
<dbReference type="PANTHER" id="PTHR47894:SF1">
    <property type="entry name" value="HTH-TYPE TRANSCRIPTIONAL REGULATOR VQSM"/>
    <property type="match status" value="1"/>
</dbReference>
<sequence>MRQSGLINLNLVSLVLQQLAADTPARAAPLLAGSGLQLDDLEQPHRLITLAQEQRVIANALPVAPPELGLLLGWRLRVSGYGLLGYALLSAPTLGAALQAALAHQGLLGAYFTLRLERHGDLAWLRADDHPFAPELERCNAECCLASLRAICCDLLGTPLPLVQVAFRHPEPTYRERYDDCFGTAPLAFGAAFNGLAFPIAWLERGLPLADPVTHRDALEQCGRLAPEQDRQRALLARIRTLLGADLAAPPSFETLAGHLGMAPRSLRRHLQAGGSGYQQLLDELRFERARDLLAQERLPIYRIAEVMGFSETASFRHAFRRWSGQSPRGYRL</sequence>
<dbReference type="SMART" id="SM00342">
    <property type="entry name" value="HTH_ARAC"/>
    <property type="match status" value="1"/>
</dbReference>
<evidence type="ECO:0000256" key="3">
    <source>
        <dbReference type="ARBA" id="ARBA00023163"/>
    </source>
</evidence>
<dbReference type="GO" id="GO:0005829">
    <property type="term" value="C:cytosol"/>
    <property type="evidence" value="ECO:0007669"/>
    <property type="project" value="TreeGrafter"/>
</dbReference>
<dbReference type="OrthoDB" id="5582699at2"/>
<dbReference type="GO" id="GO:0003700">
    <property type="term" value="F:DNA-binding transcription factor activity"/>
    <property type="evidence" value="ECO:0007669"/>
    <property type="project" value="InterPro"/>
</dbReference>
<dbReference type="KEGG" id="por:APT59_21785"/>
<accession>A0A0U4VU28</accession>
<evidence type="ECO:0000256" key="2">
    <source>
        <dbReference type="ARBA" id="ARBA00023125"/>
    </source>
</evidence>
<dbReference type="EMBL" id="CP013987">
    <property type="protein sequence ID" value="ALZ86715.1"/>
    <property type="molecule type" value="Genomic_DNA"/>
</dbReference>
<dbReference type="SUPFAM" id="SSF46689">
    <property type="entry name" value="Homeodomain-like"/>
    <property type="match status" value="1"/>
</dbReference>
<dbReference type="InterPro" id="IPR009057">
    <property type="entry name" value="Homeodomain-like_sf"/>
</dbReference>
<dbReference type="InterPro" id="IPR018060">
    <property type="entry name" value="HTH_AraC"/>
</dbReference>
<protein>
    <submittedName>
        <fullName evidence="5">AraC family transcriptional regulator</fullName>
    </submittedName>
</protein>
<dbReference type="Proteomes" id="UP000064137">
    <property type="component" value="Chromosome"/>
</dbReference>
<feature type="domain" description="HTH araC/xylS-type" evidence="4">
    <location>
        <begin position="237"/>
        <end position="333"/>
    </location>
</feature>
<reference evidence="5 6" key="1">
    <citation type="submission" date="2016-01" db="EMBL/GenBank/DDBJ databases">
        <title>Annotation of Pseudomonas oryzihabitans USDA-ARS-USMARC-56511.</title>
        <authorList>
            <person name="Harhay G.P."/>
            <person name="Harhay D.M."/>
            <person name="Smith T.P.L."/>
            <person name="Bono J.L."/>
            <person name="Heaton M.P."/>
            <person name="Clawson M.L."/>
            <person name="Chitko-Mckown C.G."/>
            <person name="Capik S.F."/>
            <person name="DeDonder K.D."/>
            <person name="Apley M.D."/>
            <person name="Lubbers B.V."/>
            <person name="White B.J."/>
            <person name="Larson R.L."/>
        </authorList>
    </citation>
    <scope>NUCLEOTIDE SEQUENCE [LARGE SCALE GENOMIC DNA]</scope>
    <source>
        <strain evidence="5 6">USDA-ARS-USMARC-56511</strain>
    </source>
</reference>
<dbReference type="PROSITE" id="PS01124">
    <property type="entry name" value="HTH_ARAC_FAMILY_2"/>
    <property type="match status" value="1"/>
</dbReference>
<proteinExistence type="predicted"/>
<dbReference type="PANTHER" id="PTHR47894">
    <property type="entry name" value="HTH-TYPE TRANSCRIPTIONAL REGULATOR GADX"/>
    <property type="match status" value="1"/>
</dbReference>
<evidence type="ECO:0000313" key="5">
    <source>
        <dbReference type="EMBL" id="ALZ86715.1"/>
    </source>
</evidence>
<dbReference type="InterPro" id="IPR032687">
    <property type="entry name" value="AraC-type_N"/>
</dbReference>
<keyword evidence="3" id="KW-0804">Transcription</keyword>